<dbReference type="GO" id="GO:0005634">
    <property type="term" value="C:nucleus"/>
    <property type="evidence" value="ECO:0007669"/>
    <property type="project" value="UniProtKB-SubCell"/>
</dbReference>
<dbReference type="Proteomes" id="UP001150569">
    <property type="component" value="Unassembled WGS sequence"/>
</dbReference>
<dbReference type="InterPro" id="IPR025602">
    <property type="entry name" value="BCP1_family"/>
</dbReference>
<protein>
    <recommendedName>
        <fullName evidence="2">Protein BCP1</fullName>
    </recommendedName>
</protein>
<keyword evidence="2" id="KW-0539">Nucleus</keyword>
<keyword evidence="2" id="KW-0813">Transport</keyword>
<comment type="caution">
    <text evidence="4">The sequence shown here is derived from an EMBL/GenBank/DDBJ whole genome shotgun (WGS) entry which is preliminary data.</text>
</comment>
<dbReference type="GO" id="GO:0015031">
    <property type="term" value="P:protein transport"/>
    <property type="evidence" value="ECO:0007669"/>
    <property type="project" value="UniProtKB-KW"/>
</dbReference>
<proteinExistence type="inferred from homology"/>
<dbReference type="PIRSF" id="PIRSF028983">
    <property type="entry name" value="BCP1"/>
    <property type="match status" value="1"/>
</dbReference>
<evidence type="ECO:0000256" key="3">
    <source>
        <dbReference type="SAM" id="MobiDB-lite"/>
    </source>
</evidence>
<evidence type="ECO:0000256" key="2">
    <source>
        <dbReference type="PIRNR" id="PIRNR028983"/>
    </source>
</evidence>
<comment type="subcellular location">
    <subcellularLocation>
        <location evidence="2">Nucleus</location>
    </subcellularLocation>
</comment>
<evidence type="ECO:0000256" key="1">
    <source>
        <dbReference type="ARBA" id="ARBA00006781"/>
    </source>
</evidence>
<dbReference type="EMBL" id="JANBPT010000576">
    <property type="protein sequence ID" value="KAJ1916599.1"/>
    <property type="molecule type" value="Genomic_DNA"/>
</dbReference>
<keyword evidence="5" id="KW-1185">Reference proteome</keyword>
<organism evidence="4 5">
    <name type="scientific">Tieghemiomyces parasiticus</name>
    <dbReference type="NCBI Taxonomy" id="78921"/>
    <lineage>
        <taxon>Eukaryota</taxon>
        <taxon>Fungi</taxon>
        <taxon>Fungi incertae sedis</taxon>
        <taxon>Zoopagomycota</taxon>
        <taxon>Kickxellomycotina</taxon>
        <taxon>Dimargaritomycetes</taxon>
        <taxon>Dimargaritales</taxon>
        <taxon>Dimargaritaceae</taxon>
        <taxon>Tieghemiomyces</taxon>
    </lineage>
</organism>
<accession>A0A9W7ZZH6</accession>
<comment type="similarity">
    <text evidence="1 2">Belongs to the BCP1 family.</text>
</comment>
<dbReference type="AlphaFoldDB" id="A0A9W7ZZH6"/>
<name>A0A9W7ZZH6_9FUNG</name>
<evidence type="ECO:0000313" key="4">
    <source>
        <dbReference type="EMBL" id="KAJ1916599.1"/>
    </source>
</evidence>
<keyword evidence="2" id="KW-0653">Protein transport</keyword>
<gene>
    <name evidence="4" type="primary">BCP1_1</name>
    <name evidence="4" type="ORF">IWQ60_008044</name>
</gene>
<sequence>MAKRSLQETQESAPEADTAMDLSSADSADSDSDEEMKDLVNIDFEFFDPKEADFHAIKRLLAQLFGEDSEQMELSGLADLVIGQPLVGTCVKIENEGDPYALLTVLNLNHHGEHPAIVKLVRYLRGKVNADPAASARLEALLAPGAVSSTGWVISERLLNMPPQIAPPMFRMLAEEVQWAVEDKEPYDFSHYIVLSKTYYQVDSTLDAEENETAPPRAGKATTAGRKKGKFNETLLYVQPEEELLERFSEFHVDFKPKNTAVSDSRRVFTDFGVVPARRCHVLTREKMVAFISELEPYVRS</sequence>
<dbReference type="PANTHER" id="PTHR13261">
    <property type="entry name" value="BRCA2 AND CDKN1A INTERACTING PROTEIN"/>
    <property type="match status" value="1"/>
</dbReference>
<comment type="function">
    <text evidence="2">Involved in nuclear export, actin cytoskeleton organization and vesicular transport.</text>
</comment>
<feature type="region of interest" description="Disordered" evidence="3">
    <location>
        <begin position="1"/>
        <end position="34"/>
    </location>
</feature>
<dbReference type="OrthoDB" id="27543at2759"/>
<evidence type="ECO:0000313" key="5">
    <source>
        <dbReference type="Proteomes" id="UP001150569"/>
    </source>
</evidence>
<feature type="compositionally biased region" description="Low complexity" evidence="3">
    <location>
        <begin position="16"/>
        <end position="27"/>
    </location>
</feature>
<dbReference type="Pfam" id="PF13862">
    <property type="entry name" value="BCCIP"/>
    <property type="match status" value="1"/>
</dbReference>
<reference evidence="4" key="1">
    <citation type="submission" date="2022-07" db="EMBL/GenBank/DDBJ databases">
        <title>Phylogenomic reconstructions and comparative analyses of Kickxellomycotina fungi.</title>
        <authorList>
            <person name="Reynolds N.K."/>
            <person name="Stajich J.E."/>
            <person name="Barry K."/>
            <person name="Grigoriev I.V."/>
            <person name="Crous P."/>
            <person name="Smith M.E."/>
        </authorList>
    </citation>
    <scope>NUCLEOTIDE SEQUENCE</scope>
    <source>
        <strain evidence="4">RSA 861</strain>
    </source>
</reference>
<dbReference type="PANTHER" id="PTHR13261:SF0">
    <property type="entry name" value="BRCA2 AND CDKN1A-INTERACTING PROTEIN"/>
    <property type="match status" value="1"/>
</dbReference>